<feature type="domain" description="AAA+ ATPase" evidence="4">
    <location>
        <begin position="61"/>
        <end position="274"/>
    </location>
</feature>
<dbReference type="SMART" id="SM00382">
    <property type="entry name" value="AAA"/>
    <property type="match status" value="1"/>
</dbReference>
<evidence type="ECO:0000256" key="1">
    <source>
        <dbReference type="ARBA" id="ARBA00009417"/>
    </source>
</evidence>
<evidence type="ECO:0000313" key="6">
    <source>
        <dbReference type="Proteomes" id="UP001445268"/>
    </source>
</evidence>
<protein>
    <submittedName>
        <fullName evidence="5">MoxR family ATPase</fullName>
    </submittedName>
</protein>
<organism evidence="5 6">
    <name type="scientific">Marinobacter alkaliphilus</name>
    <dbReference type="NCBI Taxonomy" id="254719"/>
    <lineage>
        <taxon>Bacteria</taxon>
        <taxon>Pseudomonadati</taxon>
        <taxon>Pseudomonadota</taxon>
        <taxon>Gammaproteobacteria</taxon>
        <taxon>Pseudomonadales</taxon>
        <taxon>Marinobacteraceae</taxon>
        <taxon>Marinobacter</taxon>
    </lineage>
</organism>
<dbReference type="SUPFAM" id="SSF52540">
    <property type="entry name" value="P-loop containing nucleoside triphosphate hydrolases"/>
    <property type="match status" value="1"/>
</dbReference>
<dbReference type="Proteomes" id="UP001445268">
    <property type="component" value="Plasmid unnamed2"/>
</dbReference>
<evidence type="ECO:0000259" key="4">
    <source>
        <dbReference type="SMART" id="SM00382"/>
    </source>
</evidence>
<dbReference type="InterPro" id="IPR003593">
    <property type="entry name" value="AAA+_ATPase"/>
</dbReference>
<keyword evidence="5" id="KW-0614">Plasmid</keyword>
<accession>A0ABZ3E991</accession>
<dbReference type="CDD" id="cd00009">
    <property type="entry name" value="AAA"/>
    <property type="match status" value="1"/>
</dbReference>
<comment type="similarity">
    <text evidence="1">Belongs to the CbbQ/NirQ/NorQ/GpvN family.</text>
</comment>
<dbReference type="RefSeq" id="WP_342632824.1">
    <property type="nucleotide sequence ID" value="NZ_CP152382.1"/>
</dbReference>
<keyword evidence="6" id="KW-1185">Reference proteome</keyword>
<dbReference type="InterPro" id="IPR011704">
    <property type="entry name" value="ATPase_dyneun-rel_AAA"/>
</dbReference>
<evidence type="ECO:0000313" key="5">
    <source>
        <dbReference type="EMBL" id="XAF56276.1"/>
    </source>
</evidence>
<dbReference type="PANTHER" id="PTHR42759:SF1">
    <property type="entry name" value="MAGNESIUM-CHELATASE SUBUNIT CHLD"/>
    <property type="match status" value="1"/>
</dbReference>
<name>A0ABZ3E991_9GAMM</name>
<dbReference type="Pfam" id="PF08406">
    <property type="entry name" value="CbbQ_C"/>
    <property type="match status" value="1"/>
</dbReference>
<dbReference type="EMBL" id="CP152382">
    <property type="protein sequence ID" value="XAF56276.1"/>
    <property type="molecule type" value="Genomic_DNA"/>
</dbReference>
<dbReference type="InterPro" id="IPR027417">
    <property type="entry name" value="P-loop_NTPase"/>
</dbReference>
<keyword evidence="2" id="KW-0547">Nucleotide-binding</keyword>
<keyword evidence="3" id="KW-0067">ATP-binding</keyword>
<geneLocation type="plasmid" evidence="5 6">
    <name>unnamed2</name>
</geneLocation>
<proteinExistence type="inferred from homology"/>
<evidence type="ECO:0000256" key="2">
    <source>
        <dbReference type="ARBA" id="ARBA00022741"/>
    </source>
</evidence>
<dbReference type="PANTHER" id="PTHR42759">
    <property type="entry name" value="MOXR FAMILY PROTEIN"/>
    <property type="match status" value="1"/>
</dbReference>
<evidence type="ECO:0000256" key="3">
    <source>
        <dbReference type="ARBA" id="ARBA00022840"/>
    </source>
</evidence>
<reference evidence="5 6" key="1">
    <citation type="submission" date="2024-04" db="EMBL/GenBank/DDBJ databases">
        <title>Marinobacter sp. SBY-1.</title>
        <authorList>
            <person name="Pan C."/>
        </authorList>
    </citation>
    <scope>NUCLEOTIDE SEQUENCE [LARGE SCALE GENOMIC DNA]</scope>
    <source>
        <strain evidence="5 6">SBY-1</strain>
        <plasmid evidence="5 6">unnamed2</plasmid>
    </source>
</reference>
<dbReference type="Gene3D" id="3.40.50.300">
    <property type="entry name" value="P-loop containing nucleotide triphosphate hydrolases"/>
    <property type="match status" value="1"/>
</dbReference>
<gene>
    <name evidence="5" type="ORF">AAGT77_20355</name>
</gene>
<dbReference type="Pfam" id="PF07728">
    <property type="entry name" value="AAA_5"/>
    <property type="match status" value="1"/>
</dbReference>
<dbReference type="InterPro" id="IPR013615">
    <property type="entry name" value="CbbQ_C"/>
</dbReference>
<sequence>MTAMTTTEYTISNTFDLEGIDIAVNGYPKGHKHQAFVPDLDENYRFRRDILMTVAAWWQMEESPLYLWGPMGTGKTSVLLQMAARLNIPVQLVSCHDRLETPDLIGRYVLNDEGGMDFIDGPLTTAMRFGHLLILDEIDYLNPATAAGMNGLREGLPLTIPETGETVRPAEGFKLAVTGNTNGMGDDLNVYPGINRMNQAFLDGFAGLEVGYPEKQTEVEILKSVMPDQDDSVLEAMVSVADSVRSLFMGNPNADEDNAIEVTMSTRTLVRWARWRLMADNHPKPWEFSMERALGWRTSPETKAVINGIIDRVFG</sequence>
<dbReference type="InterPro" id="IPR050764">
    <property type="entry name" value="CbbQ/NirQ/NorQ/GpvN"/>
</dbReference>